<feature type="transmembrane region" description="Helical" evidence="1">
    <location>
        <begin position="87"/>
        <end position="106"/>
    </location>
</feature>
<sequence>MAQNIINIYSKYLDGTINRVELDLLFEYFEETSEAELRLLMDHALTGADSLPVTADTQESLQRVQQRLAEHTAPVVKPLWSGKIRRVAYVAAVAILAIGFMILYPYKQKEDFYAPTPVLSIRTTEGKVIDIHHQQDSIWNLTGLIITRIDSQTVRINRSTDKALIPTQQVISTDRSDFRIILEDGSVVTLNAHSSLTLAVPFEETRREVSLWGEGFFQVSHDNERPFLVHANHTLIEVLGTQFNVRNYPEEKLVETALIEGKIALSHTKGGQKIILSPGQKVSSTDTGIAAMRNGVAQTIAWRDRYFAYEDQPLSRVLLDICRWYGTTLDTQSVPNDKNIYMKIEKGLPLSEVLGLLEETSNLHYQIEGRKITIYKKETPDNQRNE</sequence>
<keyword evidence="1" id="KW-1133">Transmembrane helix</keyword>
<dbReference type="InterPro" id="IPR006860">
    <property type="entry name" value="FecR"/>
</dbReference>
<proteinExistence type="predicted"/>
<dbReference type="EMBL" id="FUZF01000002">
    <property type="protein sequence ID" value="SKB49135.1"/>
    <property type="molecule type" value="Genomic_DNA"/>
</dbReference>
<evidence type="ECO:0000313" key="4">
    <source>
        <dbReference type="EMBL" id="SKB49135.1"/>
    </source>
</evidence>
<feature type="domain" description="FecR protein" evidence="2">
    <location>
        <begin position="171"/>
        <end position="263"/>
    </location>
</feature>
<name>A0A1T5BPQ0_9SPHI</name>
<feature type="domain" description="Protein FecR C-terminal" evidence="3">
    <location>
        <begin position="306"/>
        <end position="374"/>
    </location>
</feature>
<dbReference type="PANTHER" id="PTHR30273">
    <property type="entry name" value="PERIPLASMIC SIGNAL SENSOR AND SIGMA FACTOR ACTIVATOR FECR-RELATED"/>
    <property type="match status" value="1"/>
</dbReference>
<dbReference type="OrthoDB" id="1099963at2"/>
<dbReference type="InterPro" id="IPR032508">
    <property type="entry name" value="FecR_C"/>
</dbReference>
<evidence type="ECO:0000259" key="3">
    <source>
        <dbReference type="Pfam" id="PF16344"/>
    </source>
</evidence>
<reference evidence="5" key="1">
    <citation type="submission" date="2017-02" db="EMBL/GenBank/DDBJ databases">
        <authorList>
            <person name="Varghese N."/>
            <person name="Submissions S."/>
        </authorList>
    </citation>
    <scope>NUCLEOTIDE SEQUENCE [LARGE SCALE GENOMIC DNA]</scope>
    <source>
        <strain evidence="5">DSM 24091</strain>
    </source>
</reference>
<dbReference type="InterPro" id="IPR012373">
    <property type="entry name" value="Ferrdict_sens_TM"/>
</dbReference>
<accession>A0A1T5BPQ0</accession>
<dbReference type="RefSeq" id="WP_079641502.1">
    <property type="nucleotide sequence ID" value="NZ_FUZF01000002.1"/>
</dbReference>
<dbReference type="PIRSF" id="PIRSF018266">
    <property type="entry name" value="FecR"/>
    <property type="match status" value="1"/>
</dbReference>
<dbReference type="STRING" id="1513896.SAMN05660841_00855"/>
<dbReference type="PANTHER" id="PTHR30273:SF2">
    <property type="entry name" value="PROTEIN FECR"/>
    <property type="match status" value="1"/>
</dbReference>
<gene>
    <name evidence="4" type="ORF">SAMN05660841_00855</name>
</gene>
<dbReference type="AlphaFoldDB" id="A0A1T5BPQ0"/>
<keyword evidence="1" id="KW-0472">Membrane</keyword>
<protein>
    <submittedName>
        <fullName evidence="4">FecR family protein</fullName>
    </submittedName>
</protein>
<dbReference type="Proteomes" id="UP000190150">
    <property type="component" value="Unassembled WGS sequence"/>
</dbReference>
<keyword evidence="1" id="KW-0812">Transmembrane</keyword>
<evidence type="ECO:0000259" key="2">
    <source>
        <dbReference type="Pfam" id="PF04773"/>
    </source>
</evidence>
<dbReference type="Pfam" id="PF04773">
    <property type="entry name" value="FecR"/>
    <property type="match status" value="1"/>
</dbReference>
<dbReference type="Pfam" id="PF16344">
    <property type="entry name" value="FecR_C"/>
    <property type="match status" value="1"/>
</dbReference>
<dbReference type="GO" id="GO:0016989">
    <property type="term" value="F:sigma factor antagonist activity"/>
    <property type="evidence" value="ECO:0007669"/>
    <property type="project" value="TreeGrafter"/>
</dbReference>
<keyword evidence="5" id="KW-1185">Reference proteome</keyword>
<dbReference type="Gene3D" id="2.60.120.1440">
    <property type="match status" value="1"/>
</dbReference>
<evidence type="ECO:0000313" key="5">
    <source>
        <dbReference type="Proteomes" id="UP000190150"/>
    </source>
</evidence>
<organism evidence="4 5">
    <name type="scientific">Sphingobacterium nematocida</name>
    <dbReference type="NCBI Taxonomy" id="1513896"/>
    <lineage>
        <taxon>Bacteria</taxon>
        <taxon>Pseudomonadati</taxon>
        <taxon>Bacteroidota</taxon>
        <taxon>Sphingobacteriia</taxon>
        <taxon>Sphingobacteriales</taxon>
        <taxon>Sphingobacteriaceae</taxon>
        <taxon>Sphingobacterium</taxon>
    </lineage>
</organism>
<dbReference type="Gene3D" id="3.55.50.30">
    <property type="match status" value="1"/>
</dbReference>
<evidence type="ECO:0000256" key="1">
    <source>
        <dbReference type="SAM" id="Phobius"/>
    </source>
</evidence>